<feature type="domain" description="DUF1285" evidence="2">
    <location>
        <begin position="92"/>
        <end position="182"/>
    </location>
</feature>
<dbReference type="AlphaFoldDB" id="A0A1G7DDM6"/>
<feature type="domain" description="DUF1285" evidence="1">
    <location>
        <begin position="24"/>
        <end position="91"/>
    </location>
</feature>
<sequence>MAAKTDTGLKLEDILKQLEGQKRPPVEKWNPDFCGDIDMRIAADGTWFYMGTPITRERMVKLFATVLRKDEDGKTYLVTPVEKIGITVDDAPFVAVHLDRIEDGDQTAFKFTTNVGDEVIAGPDHPIRVEVNEETGEPRPYIHVRGRLEALINRSVFYELVEWAELKGGELSVESLGKRFSLGSVEAEGA</sequence>
<evidence type="ECO:0000259" key="2">
    <source>
        <dbReference type="Pfam" id="PF21028"/>
    </source>
</evidence>
<gene>
    <name evidence="3" type="ORF">SAMN04488071_3036</name>
</gene>
<dbReference type="Gene3D" id="2.30.270.10">
    <property type="entry name" value="duf1285 protein"/>
    <property type="match status" value="1"/>
</dbReference>
<protein>
    <recommendedName>
        <fullName evidence="5">DUF1285 domain-containing protein</fullName>
    </recommendedName>
</protein>
<evidence type="ECO:0000313" key="4">
    <source>
        <dbReference type="Proteomes" id="UP000183685"/>
    </source>
</evidence>
<evidence type="ECO:0000313" key="3">
    <source>
        <dbReference type="EMBL" id="SDE48895.1"/>
    </source>
</evidence>
<dbReference type="InterPro" id="IPR023361">
    <property type="entry name" value="DUF1285_beta_roll_sf"/>
</dbReference>
<name>A0A1G7DDM6_9PROT</name>
<dbReference type="Proteomes" id="UP000183685">
    <property type="component" value="Unassembled WGS sequence"/>
</dbReference>
<dbReference type="Pfam" id="PF06938">
    <property type="entry name" value="DUF1285_N"/>
    <property type="match status" value="1"/>
</dbReference>
<dbReference type="PIRSF" id="PIRSF029557">
    <property type="entry name" value="UCP029557"/>
    <property type="match status" value="1"/>
</dbReference>
<dbReference type="EMBL" id="FNAK01000007">
    <property type="protein sequence ID" value="SDE48895.1"/>
    <property type="molecule type" value="Genomic_DNA"/>
</dbReference>
<dbReference type="Gene3D" id="3.10.540.10">
    <property type="entry name" value="duf1285 like domain"/>
    <property type="match status" value="1"/>
</dbReference>
<organism evidence="3 4">
    <name type="scientific">Kordiimonas lacus</name>
    <dbReference type="NCBI Taxonomy" id="637679"/>
    <lineage>
        <taxon>Bacteria</taxon>
        <taxon>Pseudomonadati</taxon>
        <taxon>Pseudomonadota</taxon>
        <taxon>Alphaproteobacteria</taxon>
        <taxon>Kordiimonadales</taxon>
        <taxon>Kordiimonadaceae</taxon>
        <taxon>Kordiimonas</taxon>
    </lineage>
</organism>
<dbReference type="InterPro" id="IPR048342">
    <property type="entry name" value="DUF1285_C"/>
</dbReference>
<dbReference type="RefSeq" id="WP_068305075.1">
    <property type="nucleotide sequence ID" value="NZ_FNAK01000007.1"/>
</dbReference>
<keyword evidence="4" id="KW-1185">Reference proteome</keyword>
<proteinExistence type="predicted"/>
<accession>A0A1G7DDM6</accession>
<evidence type="ECO:0008006" key="5">
    <source>
        <dbReference type="Google" id="ProtNLM"/>
    </source>
</evidence>
<dbReference type="Pfam" id="PF21028">
    <property type="entry name" value="DUF1285_C"/>
    <property type="match status" value="1"/>
</dbReference>
<dbReference type="STRING" id="637679.GCA_001550055_02269"/>
<dbReference type="InterPro" id="IPR048341">
    <property type="entry name" value="DUF1285_N"/>
</dbReference>
<reference evidence="3 4" key="1">
    <citation type="submission" date="2016-10" db="EMBL/GenBank/DDBJ databases">
        <authorList>
            <person name="de Groot N.N."/>
        </authorList>
    </citation>
    <scope>NUCLEOTIDE SEQUENCE [LARGE SCALE GENOMIC DNA]</scope>
    <source>
        <strain evidence="3 4">CGMCC 1.9109</strain>
    </source>
</reference>
<dbReference type="OrthoDB" id="3078366at2"/>
<evidence type="ECO:0000259" key="1">
    <source>
        <dbReference type="Pfam" id="PF06938"/>
    </source>
</evidence>
<dbReference type="InterPro" id="IPR010707">
    <property type="entry name" value="DUF1285"/>
</dbReference>